<keyword evidence="1" id="KW-1133">Transmembrane helix</keyword>
<proteinExistence type="predicted"/>
<feature type="domain" description="Uncharacterized protein YyaB-like PH" evidence="2">
    <location>
        <begin position="65"/>
        <end position="128"/>
    </location>
</feature>
<dbReference type="Pfam" id="PF06713">
    <property type="entry name" value="bPH_4"/>
    <property type="match status" value="1"/>
</dbReference>
<keyword evidence="1" id="KW-0472">Membrane</keyword>
<accession>A0A1T4RHV4</accession>
<organism evidence="3 4">
    <name type="scientific">Segatella oulorum</name>
    <dbReference type="NCBI Taxonomy" id="28136"/>
    <lineage>
        <taxon>Bacteria</taxon>
        <taxon>Pseudomonadati</taxon>
        <taxon>Bacteroidota</taxon>
        <taxon>Bacteroidia</taxon>
        <taxon>Bacteroidales</taxon>
        <taxon>Prevotellaceae</taxon>
        <taxon>Segatella</taxon>
    </lineage>
</organism>
<evidence type="ECO:0000313" key="4">
    <source>
        <dbReference type="Proteomes" id="UP000190065"/>
    </source>
</evidence>
<dbReference type="RefSeq" id="WP_025070897.1">
    <property type="nucleotide sequence ID" value="NZ_FUXK01000033.1"/>
</dbReference>
<dbReference type="STRING" id="28136.SAMN02745202_02278"/>
<dbReference type="Proteomes" id="UP000190065">
    <property type="component" value="Unassembled WGS sequence"/>
</dbReference>
<keyword evidence="1" id="KW-0812">Transmembrane</keyword>
<dbReference type="EMBL" id="FUXK01000033">
    <property type="protein sequence ID" value="SKA15386.1"/>
    <property type="molecule type" value="Genomic_DNA"/>
</dbReference>
<dbReference type="GO" id="GO:0030153">
    <property type="term" value="P:bacteriocin immunity"/>
    <property type="evidence" value="ECO:0007669"/>
    <property type="project" value="InterPro"/>
</dbReference>
<evidence type="ECO:0000256" key="1">
    <source>
        <dbReference type="SAM" id="Phobius"/>
    </source>
</evidence>
<evidence type="ECO:0000313" key="3">
    <source>
        <dbReference type="EMBL" id="SKA15386.1"/>
    </source>
</evidence>
<dbReference type="eggNOG" id="ENOG5033MG3">
    <property type="taxonomic scope" value="Bacteria"/>
</dbReference>
<dbReference type="AlphaFoldDB" id="A0A1T4RHV4"/>
<name>A0A1T4RHV4_9BACT</name>
<reference evidence="3 4" key="1">
    <citation type="submission" date="2017-02" db="EMBL/GenBank/DDBJ databases">
        <authorList>
            <person name="Peterson S.W."/>
        </authorList>
    </citation>
    <scope>NUCLEOTIDE SEQUENCE [LARGE SCALE GENOMIC DNA]</scope>
    <source>
        <strain evidence="3 4">ATCC 43324</strain>
    </source>
</reference>
<evidence type="ECO:0000259" key="2">
    <source>
        <dbReference type="Pfam" id="PF06713"/>
    </source>
</evidence>
<dbReference type="InterPro" id="IPR009589">
    <property type="entry name" value="PH_YyaB-like"/>
</dbReference>
<sequence>MKRIFHPHITPVAKAALVLFVLLAVYYFWTRQPLFGLIATLVAVLATDRALHTTYVFAQNSSGVEELIITHGRLSRSRVIRVSDIVRITPMRTAFGLSRYLLLHYGTHHLQSVQPDDVEGFIQELKKRQ</sequence>
<feature type="transmembrane region" description="Helical" evidence="1">
    <location>
        <begin position="12"/>
        <end position="29"/>
    </location>
</feature>
<protein>
    <submittedName>
        <fullName evidence="3">PH domain-containing protein</fullName>
    </submittedName>
</protein>
<gene>
    <name evidence="3" type="ORF">SAMN02745202_02278</name>
</gene>